<comment type="caution">
    <text evidence="2">The sequence shown here is derived from an EMBL/GenBank/DDBJ whole genome shotgun (WGS) entry which is preliminary data.</text>
</comment>
<feature type="region of interest" description="Disordered" evidence="1">
    <location>
        <begin position="54"/>
        <end position="73"/>
    </location>
</feature>
<dbReference type="Proteomes" id="UP001203297">
    <property type="component" value="Unassembled WGS sequence"/>
</dbReference>
<name>A0AAD4M187_9AGAM</name>
<accession>A0AAD4M187</accession>
<proteinExistence type="predicted"/>
<gene>
    <name evidence="2" type="ORF">B0F90DRAFT_1810951</name>
</gene>
<protein>
    <submittedName>
        <fullName evidence="2">Uncharacterized protein</fullName>
    </submittedName>
</protein>
<evidence type="ECO:0000256" key="1">
    <source>
        <dbReference type="SAM" id="MobiDB-lite"/>
    </source>
</evidence>
<organism evidence="2 3">
    <name type="scientific">Multifurca ochricompacta</name>
    <dbReference type="NCBI Taxonomy" id="376703"/>
    <lineage>
        <taxon>Eukaryota</taxon>
        <taxon>Fungi</taxon>
        <taxon>Dikarya</taxon>
        <taxon>Basidiomycota</taxon>
        <taxon>Agaricomycotina</taxon>
        <taxon>Agaricomycetes</taxon>
        <taxon>Russulales</taxon>
        <taxon>Russulaceae</taxon>
        <taxon>Multifurca</taxon>
    </lineage>
</organism>
<reference evidence="2" key="1">
    <citation type="journal article" date="2022" name="New Phytol.">
        <title>Evolutionary transition to the ectomycorrhizal habit in the genomes of a hyperdiverse lineage of mushroom-forming fungi.</title>
        <authorList>
            <person name="Looney B."/>
            <person name="Miyauchi S."/>
            <person name="Morin E."/>
            <person name="Drula E."/>
            <person name="Courty P.E."/>
            <person name="Kohler A."/>
            <person name="Kuo A."/>
            <person name="LaButti K."/>
            <person name="Pangilinan J."/>
            <person name="Lipzen A."/>
            <person name="Riley R."/>
            <person name="Andreopoulos W."/>
            <person name="He G."/>
            <person name="Johnson J."/>
            <person name="Nolan M."/>
            <person name="Tritt A."/>
            <person name="Barry K.W."/>
            <person name="Grigoriev I.V."/>
            <person name="Nagy L.G."/>
            <person name="Hibbett D."/>
            <person name="Henrissat B."/>
            <person name="Matheny P.B."/>
            <person name="Labbe J."/>
            <person name="Martin F.M."/>
        </authorList>
    </citation>
    <scope>NUCLEOTIDE SEQUENCE</scope>
    <source>
        <strain evidence="2">BPL690</strain>
    </source>
</reference>
<dbReference type="EMBL" id="WTXG01000030">
    <property type="protein sequence ID" value="KAI0298108.1"/>
    <property type="molecule type" value="Genomic_DNA"/>
</dbReference>
<dbReference type="AlphaFoldDB" id="A0AAD4M187"/>
<evidence type="ECO:0000313" key="3">
    <source>
        <dbReference type="Proteomes" id="UP001203297"/>
    </source>
</evidence>
<sequence length="255" mass="28051">MAFDINVASGDTIVVNPITRVRKPVIYLYPPFSLPDVTVELSLVSSWSFSAVYPPPRTTDSPPNERRAGQAGQSLTWTIAAEPDGTLLDKSSGLEVSYLYWEATATSSSRLLTPVVSRAATPIEGNRDTETFDPSRPSVNPDDSILLHTSKVPGYLDTALKALALNTEARTSFITFWLPDLVKHEYVALRFIAQESYEKAARMRISPVPDVVTRVFMLARADNATFWAGVVGVNVARASDRGLFRVLEWGGMEVK</sequence>
<evidence type="ECO:0000313" key="2">
    <source>
        <dbReference type="EMBL" id="KAI0298108.1"/>
    </source>
</evidence>
<keyword evidence="3" id="KW-1185">Reference proteome</keyword>